<dbReference type="InterPro" id="IPR058210">
    <property type="entry name" value="SACS/Nov_dom"/>
</dbReference>
<reference evidence="2 3" key="1">
    <citation type="submission" date="2021-06" db="EMBL/GenBank/DDBJ databases">
        <authorList>
            <person name="Kallberg Y."/>
            <person name="Tangrot J."/>
            <person name="Rosling A."/>
        </authorList>
    </citation>
    <scope>NUCLEOTIDE SEQUENCE [LARGE SCALE GENOMIC DNA]</scope>
    <source>
        <strain evidence="2 3">120-4 pot B 10/14</strain>
    </source>
</reference>
<evidence type="ECO:0000313" key="2">
    <source>
        <dbReference type="EMBL" id="CAG8820980.1"/>
    </source>
</evidence>
<keyword evidence="3" id="KW-1185">Reference proteome</keyword>
<evidence type="ECO:0000313" key="3">
    <source>
        <dbReference type="Proteomes" id="UP000789901"/>
    </source>
</evidence>
<feature type="domain" description="Sacsin/Nov" evidence="1">
    <location>
        <begin position="581"/>
        <end position="733"/>
    </location>
</feature>
<dbReference type="Proteomes" id="UP000789901">
    <property type="component" value="Unassembled WGS sequence"/>
</dbReference>
<proteinExistence type="predicted"/>
<dbReference type="Pfam" id="PF25794">
    <property type="entry name" value="SACS"/>
    <property type="match status" value="1"/>
</dbReference>
<name>A0ABN7W8F8_GIGMA</name>
<comment type="caution">
    <text evidence="2">The sequence shown here is derived from an EMBL/GenBank/DDBJ whole genome shotgun (WGS) entry which is preliminary data.</text>
</comment>
<sequence>DFNPEEEYATRIKNFLTEYPEGSQILREILQNTDDAQRPALLSVNSSIFQEDDFKSLLSLANSGKMDKYDKIGGQRGTKANFVENDMKMKPFSVALSNPLEGYYEGTIFRYPLRTDKDVADSKISAKKILYRTKSTQNGTKIRSKWQVVNYIANKNDEKYKEFYANARDCKFIPVVWLASRIDEVTKNKGRLYCFLPLPDMENNFSISINGCFAVSKNRRHLEISISIDLASDDILRRKSLWNKYLFEHVIPIAWKNIFESSLETRHCLWVNLLQNVINQLDDDMQVFRGPLGYLSIKNGHLIDEYFEKSPKLSELIAKLGIPILIIPKLIVTKLKESTLNLNYITPEIVCEYIRKMNKQLNDIDYNERLLLLVYILKVKHVYKLHRLSLLLINNETFTKTFYVASKEEFKEKIVNNIIGELSSILRNHAKNNEDVNIEILSESEFANILNKNIMFHDVKCSESSDEVIIEGNKKEWLNKIWKHLQQTNRNLANFLNVYLLPIDTSDNDGHVTLRKLGARQKCLCYPSQNSIFHDIAPILSLLGSKFINKDFEDELAKKLRIKNFKEHYFLKNKMVAFDAEILTSKFSNALEGFDQDIMVFQEFLKNADDSGATKFCVILDSCDYRESKKSLIKEEMNDWQGPSIWIFNNETFSDDDFKAICNVDCNKKPNKIGKNGLGFIACYNLTDLPQLISRDRIVFFDPQKKFLPDYKKEDRNHIINMFNDQFEPYLKLNANIIKGSLNAIKDDIANYLIFLRNIKTFEVYEKTSAESEKLLWKAEVKENDSNRKFFGQAPQEFQLDIQLTEHNERNFNRKKYKMAYISVPSNTWGGVAISISDIYNKRYSKGKYYSYLPLNWTTGLSINLHSNNWALTPGQNKFDLNHTEKLYSILENVFSPIHVKLLTEYVKYIEKEQKKADWQFLSEFLPILNNEKSIEYKYIREVVKLICEGTHKIFWSSSKG</sequence>
<evidence type="ECO:0000259" key="1">
    <source>
        <dbReference type="Pfam" id="PF25794"/>
    </source>
</evidence>
<protein>
    <submittedName>
        <fullName evidence="2">40860_t:CDS:1</fullName>
    </submittedName>
</protein>
<organism evidence="2 3">
    <name type="scientific">Gigaspora margarita</name>
    <dbReference type="NCBI Taxonomy" id="4874"/>
    <lineage>
        <taxon>Eukaryota</taxon>
        <taxon>Fungi</taxon>
        <taxon>Fungi incertae sedis</taxon>
        <taxon>Mucoromycota</taxon>
        <taxon>Glomeromycotina</taxon>
        <taxon>Glomeromycetes</taxon>
        <taxon>Diversisporales</taxon>
        <taxon>Gigasporaceae</taxon>
        <taxon>Gigaspora</taxon>
    </lineage>
</organism>
<dbReference type="PANTHER" id="PTHR46919:SF2">
    <property type="entry name" value="SACSIN"/>
    <property type="match status" value="1"/>
</dbReference>
<accession>A0ABN7W8F8</accession>
<dbReference type="EMBL" id="CAJVQB010034302">
    <property type="protein sequence ID" value="CAG8820980.1"/>
    <property type="molecule type" value="Genomic_DNA"/>
</dbReference>
<feature type="non-terminal residue" evidence="2">
    <location>
        <position position="1"/>
    </location>
</feature>
<dbReference type="PANTHER" id="PTHR46919">
    <property type="entry name" value="ZINC FINGER, C3HC4 TYPE (RING FINGER) FAMILY PROTEIN"/>
    <property type="match status" value="1"/>
</dbReference>
<gene>
    <name evidence="2" type="ORF">GMARGA_LOCUS27717</name>
</gene>
<dbReference type="InterPro" id="IPR036890">
    <property type="entry name" value="HATPase_C_sf"/>
</dbReference>
<dbReference type="SUPFAM" id="SSF55874">
    <property type="entry name" value="ATPase domain of HSP90 chaperone/DNA topoisomerase II/histidine kinase"/>
    <property type="match status" value="1"/>
</dbReference>